<proteinExistence type="predicted"/>
<evidence type="ECO:0000313" key="1">
    <source>
        <dbReference type="EMBL" id="DAD73438.1"/>
    </source>
</evidence>
<dbReference type="EMBL" id="BK014736">
    <property type="protein sequence ID" value="DAD73438.1"/>
    <property type="molecule type" value="Genomic_DNA"/>
</dbReference>
<organism evidence="1">
    <name type="scientific">Siphoviridae sp. ctwQY3</name>
    <dbReference type="NCBI Taxonomy" id="2826515"/>
    <lineage>
        <taxon>Viruses</taxon>
        <taxon>Duplodnaviria</taxon>
        <taxon>Heunggongvirae</taxon>
        <taxon>Uroviricota</taxon>
        <taxon>Caudoviricetes</taxon>
    </lineage>
</organism>
<reference evidence="1" key="1">
    <citation type="journal article" date="2021" name="Proc. Natl. Acad. Sci. U.S.A.">
        <title>A Catalog of Tens of Thousands of Viruses from Human Metagenomes Reveals Hidden Associations with Chronic Diseases.</title>
        <authorList>
            <person name="Tisza M.J."/>
            <person name="Buck C.B."/>
        </authorList>
    </citation>
    <scope>NUCLEOTIDE SEQUENCE</scope>
    <source>
        <strain evidence="1">CtwQY3</strain>
    </source>
</reference>
<accession>A0A8S5LTV0</accession>
<name>A0A8S5LTV0_9CAUD</name>
<protein>
    <submittedName>
        <fullName evidence="1">Head Tail Connector Protein</fullName>
    </submittedName>
</protein>
<sequence>MEETKQFHPLLGTFKERMKIFHDAEDGNLSRMLVSSEKAILDLTGAFDLSDSRTEELVLERARYLYNDQVEFFFANFQGELLELSLQNHPIGGKEC</sequence>